<sequence length="74" mass="8478">MKKVARTLRNHRELILNWFAAKGRISAGIVEGLNNKGKLTTSKAYGFRTYEAIEISLHHYLGGLPEPVLTHRFW</sequence>
<keyword evidence="3" id="KW-1185">Reference proteome</keyword>
<dbReference type="InterPro" id="IPR002560">
    <property type="entry name" value="Transposase_DDE"/>
</dbReference>
<reference evidence="2 3" key="1">
    <citation type="submission" date="2019-08" db="EMBL/GenBank/DDBJ databases">
        <title>Deep-cultivation of Planctomycetes and their phenomic and genomic characterization uncovers novel biology.</title>
        <authorList>
            <person name="Wiegand S."/>
            <person name="Jogler M."/>
            <person name="Boedeker C."/>
            <person name="Pinto D."/>
            <person name="Vollmers J."/>
            <person name="Rivas-Marin E."/>
            <person name="Kohn T."/>
            <person name="Peeters S.H."/>
            <person name="Heuer A."/>
            <person name="Rast P."/>
            <person name="Oberbeckmann S."/>
            <person name="Bunk B."/>
            <person name="Jeske O."/>
            <person name="Meyerdierks A."/>
            <person name="Storesund J.E."/>
            <person name="Kallscheuer N."/>
            <person name="Luecker S."/>
            <person name="Lage O.M."/>
            <person name="Pohl T."/>
            <person name="Merkel B.J."/>
            <person name="Hornburger P."/>
            <person name="Mueller R.-W."/>
            <person name="Bruemmer F."/>
            <person name="Labrenz M."/>
            <person name="Spormann A.M."/>
            <person name="Op den Camp H."/>
            <person name="Overmann J."/>
            <person name="Amann R."/>
            <person name="Jetten M.S.M."/>
            <person name="Mascher T."/>
            <person name="Medema M.H."/>
            <person name="Devos D.P."/>
            <person name="Kaster A.-K."/>
            <person name="Ovreas L."/>
            <person name="Rohde M."/>
            <person name="Galperin M.Y."/>
            <person name="Jogler C."/>
        </authorList>
    </citation>
    <scope>NUCLEOTIDE SEQUENCE [LARGE SCALE GENOMIC DNA]</scope>
    <source>
        <strain evidence="2 3">Pr1d</strain>
    </source>
</reference>
<proteinExistence type="predicted"/>
<name>A0A5B9Q8S5_9BACT</name>
<protein>
    <recommendedName>
        <fullName evidence="1">Transposase IS204/IS1001/IS1096/IS1165 DDE domain-containing protein</fullName>
    </recommendedName>
</protein>
<evidence type="ECO:0000259" key="1">
    <source>
        <dbReference type="Pfam" id="PF01610"/>
    </source>
</evidence>
<dbReference type="AlphaFoldDB" id="A0A5B9Q8S5"/>
<dbReference type="Proteomes" id="UP000323917">
    <property type="component" value="Chromosome"/>
</dbReference>
<dbReference type="Pfam" id="PF01610">
    <property type="entry name" value="DDE_Tnp_ISL3"/>
    <property type="match status" value="1"/>
</dbReference>
<gene>
    <name evidence="2" type="ORF">Pr1d_11020</name>
</gene>
<evidence type="ECO:0000313" key="3">
    <source>
        <dbReference type="Proteomes" id="UP000323917"/>
    </source>
</evidence>
<feature type="domain" description="Transposase IS204/IS1001/IS1096/IS1165 DDE" evidence="1">
    <location>
        <begin position="1"/>
        <end position="53"/>
    </location>
</feature>
<organism evidence="2 3">
    <name type="scientific">Bythopirellula goksoeyrii</name>
    <dbReference type="NCBI Taxonomy" id="1400387"/>
    <lineage>
        <taxon>Bacteria</taxon>
        <taxon>Pseudomonadati</taxon>
        <taxon>Planctomycetota</taxon>
        <taxon>Planctomycetia</taxon>
        <taxon>Pirellulales</taxon>
        <taxon>Lacipirellulaceae</taxon>
        <taxon>Bythopirellula</taxon>
    </lineage>
</organism>
<evidence type="ECO:0000313" key="2">
    <source>
        <dbReference type="EMBL" id="QEG33832.1"/>
    </source>
</evidence>
<accession>A0A5B9Q8S5</accession>
<dbReference type="OrthoDB" id="286677at2"/>
<dbReference type="EMBL" id="CP042913">
    <property type="protein sequence ID" value="QEG33832.1"/>
    <property type="molecule type" value="Genomic_DNA"/>
</dbReference>
<dbReference type="KEGG" id="bgok:Pr1d_11020"/>